<organism evidence="1 2">
    <name type="scientific">Corynebacterium glyciniphilum AJ 3170</name>
    <dbReference type="NCBI Taxonomy" id="1404245"/>
    <lineage>
        <taxon>Bacteria</taxon>
        <taxon>Bacillati</taxon>
        <taxon>Actinomycetota</taxon>
        <taxon>Actinomycetes</taxon>
        <taxon>Mycobacteriales</taxon>
        <taxon>Corynebacteriaceae</taxon>
        <taxon>Corynebacterium</taxon>
    </lineage>
</organism>
<dbReference type="RefSeq" id="WP_038545407.1">
    <property type="nucleotide sequence ID" value="NZ_CP006842.1"/>
</dbReference>
<dbReference type="Proteomes" id="UP000023703">
    <property type="component" value="Chromosome"/>
</dbReference>
<dbReference type="HOGENOM" id="CLU_709437_0_0_11"/>
<dbReference type="eggNOG" id="COG0715">
    <property type="taxonomic scope" value="Bacteria"/>
</dbReference>
<keyword evidence="2" id="KW-1185">Reference proteome</keyword>
<protein>
    <submittedName>
        <fullName evidence="1">Putative secreted protein</fullName>
    </submittedName>
</protein>
<evidence type="ECO:0000313" key="2">
    <source>
        <dbReference type="Proteomes" id="UP000023703"/>
    </source>
</evidence>
<name>X5DPV5_9CORY</name>
<dbReference type="AlphaFoldDB" id="X5DPV5"/>
<proteinExistence type="predicted"/>
<dbReference type="EMBL" id="CP006842">
    <property type="protein sequence ID" value="AHW62697.1"/>
    <property type="molecule type" value="Genomic_DNA"/>
</dbReference>
<dbReference type="Gene3D" id="3.40.190.10">
    <property type="entry name" value="Periplasmic binding protein-like II"/>
    <property type="match status" value="2"/>
</dbReference>
<dbReference type="KEGG" id="cgy:CGLY_01245"/>
<dbReference type="OrthoDB" id="3595952at2"/>
<reference evidence="1 2" key="1">
    <citation type="journal article" date="2015" name="Int. J. Syst. Evol. Microbiol.">
        <title>Revisiting Corynebacterium glyciniphilum (ex Kubota et al., 1972) sp. nov., nom. rev., isolated from putrefied banana.</title>
        <authorList>
            <person name="Al-Dilaimi A."/>
            <person name="Bednarz H."/>
            <person name="Lomker A."/>
            <person name="Niehaus K."/>
            <person name="Kalinowski J."/>
            <person name="Ruckert C."/>
        </authorList>
    </citation>
    <scope>NUCLEOTIDE SEQUENCE [LARGE SCALE GENOMIC DNA]</scope>
    <source>
        <strain evidence="1">AJ 3170</strain>
    </source>
</reference>
<sequence>MTAHRTTRTLAAALGTAALTTGLVACSDDSGSGANVDIEPTAEEYRLDDVCPENIDIQLQWQPQSDQAGVIGLMGADYAVDNESKSASGSLVFDGGDTGVDLTLRAGGASIGFQSVPDQMYTDESIDLGLVHQDQMVVAADSQRVVGLTPLLKTNPSIVMWDPETHPDWEGIEDIGGTDTPVVVSQDQVFPRWLVAEGLLDQDQLDTSYDGAPARFVADPTIAQQGFANSEPYRYENEVESWMKPVDYQLVRDVGYDTYGANLTVRPERIEEMSDCLEKLVPMVQQTGKNYVEDPQTTNALIIDWVGSDNAFNPYTAEEAAASAETLRDEDIIAPGDDGIWGSYDMDKAQSAIDMLIPVLNDSGSDLPEDIPADNLFDPRFISEDIS</sequence>
<dbReference type="STRING" id="1404245.CGLY_01245"/>
<gene>
    <name evidence="1" type="ORF">CGLY_01245</name>
</gene>
<dbReference type="PROSITE" id="PS51257">
    <property type="entry name" value="PROKAR_LIPOPROTEIN"/>
    <property type="match status" value="1"/>
</dbReference>
<evidence type="ECO:0000313" key="1">
    <source>
        <dbReference type="EMBL" id="AHW62697.1"/>
    </source>
</evidence>
<accession>X5DPV5</accession>